<dbReference type="AlphaFoldDB" id="D0LWM7"/>
<accession>D0LWM7</accession>
<dbReference type="GO" id="GO:0046872">
    <property type="term" value="F:metal ion binding"/>
    <property type="evidence" value="ECO:0007669"/>
    <property type="project" value="UniProtKB-KW"/>
</dbReference>
<dbReference type="Pfam" id="PF13442">
    <property type="entry name" value="Cytochrome_CBB3"/>
    <property type="match status" value="1"/>
</dbReference>
<sequence>MELLAPLLLYAPFYPVNDFGPAMSGMVIGGLGIFHVFLAQFAIGGGMLLCYFEHLRASGKVPAAAHFMDGFFKVLVLVSFVLGALTGVGMWFTSIQTSARTIGLMVDAFHWLWAVEWTFFLLEVVTGYTFYRYGDRLPDRLRQRLLIFYSIAAWGSLFWINGILSWQLTPGAWLENGNVWAGFFNPSFFPSLLYRTLVSMTIAALVACLVINFMSELSREQRHALIGRASHFLVPMALMPLLGLWYMATIPADSRAWLLGGSIAMTLFLGLAVGSSLLVGAYVVAGMVRRKLHLNAATAALLVALAFAATAGGEFVREGARKPYTVRSVLYSNAITPDEVAEMRHSGSVTGDPYPLRDAERYPDELLRTGAKVYRRQCAVCHTVAGANGVIHLAGSWTPDQIRQNLAKLQHTKAFMPPFAGTAEELEALAQFLMWESAGAPATWRPVPSTSGDALATVRAWLREAGTEPGTAERYRYEVQPEVPSAEETR</sequence>
<dbReference type="PROSITE" id="PS51007">
    <property type="entry name" value="CYTC"/>
    <property type="match status" value="1"/>
</dbReference>
<feature type="transmembrane region" description="Helical" evidence="6">
    <location>
        <begin position="28"/>
        <end position="51"/>
    </location>
</feature>
<feature type="domain" description="Cytochrome c" evidence="7">
    <location>
        <begin position="365"/>
        <end position="466"/>
    </location>
</feature>
<feature type="transmembrane region" description="Helical" evidence="6">
    <location>
        <begin position="292"/>
        <end position="313"/>
    </location>
</feature>
<keyword evidence="3 4" id="KW-0408">Iron</keyword>
<dbReference type="KEGG" id="hoh:Hoch_5189"/>
<dbReference type="SUPFAM" id="SSF46626">
    <property type="entry name" value="Cytochrome c"/>
    <property type="match status" value="1"/>
</dbReference>
<feature type="transmembrane region" description="Helical" evidence="6">
    <location>
        <begin position="145"/>
        <end position="168"/>
    </location>
</feature>
<proteinExistence type="predicted"/>
<gene>
    <name evidence="8" type="ordered locus">Hoch_5189</name>
</gene>
<evidence type="ECO:0000256" key="2">
    <source>
        <dbReference type="ARBA" id="ARBA00022723"/>
    </source>
</evidence>
<dbReference type="eggNOG" id="COG1271">
    <property type="taxonomic scope" value="Bacteria"/>
</dbReference>
<dbReference type="HOGENOM" id="CLU_033225_0_0_7"/>
<dbReference type="GO" id="GO:0020037">
    <property type="term" value="F:heme binding"/>
    <property type="evidence" value="ECO:0007669"/>
    <property type="project" value="InterPro"/>
</dbReference>
<keyword evidence="6" id="KW-0812">Transmembrane</keyword>
<evidence type="ECO:0000256" key="1">
    <source>
        <dbReference type="ARBA" id="ARBA00022617"/>
    </source>
</evidence>
<organism evidence="8 9">
    <name type="scientific">Haliangium ochraceum (strain DSM 14365 / JCM 11303 / SMP-2)</name>
    <dbReference type="NCBI Taxonomy" id="502025"/>
    <lineage>
        <taxon>Bacteria</taxon>
        <taxon>Pseudomonadati</taxon>
        <taxon>Myxococcota</taxon>
        <taxon>Polyangia</taxon>
        <taxon>Haliangiales</taxon>
        <taxon>Kofleriaceae</taxon>
        <taxon>Haliangium</taxon>
    </lineage>
</organism>
<keyword evidence="6" id="KW-0472">Membrane</keyword>
<feature type="transmembrane region" description="Helical" evidence="6">
    <location>
        <begin position="256"/>
        <end position="285"/>
    </location>
</feature>
<dbReference type="InterPro" id="IPR036909">
    <property type="entry name" value="Cyt_c-like_dom_sf"/>
</dbReference>
<dbReference type="GO" id="GO:0009055">
    <property type="term" value="F:electron transfer activity"/>
    <property type="evidence" value="ECO:0007669"/>
    <property type="project" value="InterPro"/>
</dbReference>
<dbReference type="EMBL" id="CP001804">
    <property type="protein sequence ID" value="ACY17677.1"/>
    <property type="molecule type" value="Genomic_DNA"/>
</dbReference>
<evidence type="ECO:0000256" key="4">
    <source>
        <dbReference type="PROSITE-ProRule" id="PRU00433"/>
    </source>
</evidence>
<dbReference type="eggNOG" id="COG2010">
    <property type="taxonomic scope" value="Bacteria"/>
</dbReference>
<evidence type="ECO:0000256" key="3">
    <source>
        <dbReference type="ARBA" id="ARBA00023004"/>
    </source>
</evidence>
<feature type="transmembrane region" description="Helical" evidence="6">
    <location>
        <begin position="232"/>
        <end position="250"/>
    </location>
</feature>
<keyword evidence="1 4" id="KW-0349">Heme</keyword>
<feature type="transmembrane region" description="Helical" evidence="6">
    <location>
        <begin position="71"/>
        <end position="92"/>
    </location>
</feature>
<reference evidence="8 9" key="1">
    <citation type="journal article" date="2010" name="Stand. Genomic Sci.">
        <title>Complete genome sequence of Haliangium ochraceum type strain (SMP-2).</title>
        <authorList>
            <consortium name="US DOE Joint Genome Institute (JGI-PGF)"/>
            <person name="Ivanova N."/>
            <person name="Daum C."/>
            <person name="Lang E."/>
            <person name="Abt B."/>
            <person name="Kopitz M."/>
            <person name="Saunders E."/>
            <person name="Lapidus A."/>
            <person name="Lucas S."/>
            <person name="Glavina Del Rio T."/>
            <person name="Nolan M."/>
            <person name="Tice H."/>
            <person name="Copeland A."/>
            <person name="Cheng J.F."/>
            <person name="Chen F."/>
            <person name="Bruce D."/>
            <person name="Goodwin L."/>
            <person name="Pitluck S."/>
            <person name="Mavromatis K."/>
            <person name="Pati A."/>
            <person name="Mikhailova N."/>
            <person name="Chen A."/>
            <person name="Palaniappan K."/>
            <person name="Land M."/>
            <person name="Hauser L."/>
            <person name="Chang Y.J."/>
            <person name="Jeffries C.D."/>
            <person name="Detter J.C."/>
            <person name="Brettin T."/>
            <person name="Rohde M."/>
            <person name="Goker M."/>
            <person name="Bristow J."/>
            <person name="Markowitz V."/>
            <person name="Eisen J.A."/>
            <person name="Hugenholtz P."/>
            <person name="Kyrpides N.C."/>
            <person name="Klenk H.P."/>
        </authorList>
    </citation>
    <scope>NUCLEOTIDE SEQUENCE [LARGE SCALE GENOMIC DNA]</scope>
    <source>
        <strain evidence="9">DSM 14365 / CIP 107738 / JCM 11303 / AJ 13395 / SMP-2</strain>
    </source>
</reference>
<protein>
    <submittedName>
        <fullName evidence="8">Cytochrome bd-type quinol oxidase subunit 1-like protein</fullName>
    </submittedName>
</protein>
<dbReference type="Gene3D" id="1.10.760.10">
    <property type="entry name" value="Cytochrome c-like domain"/>
    <property type="match status" value="1"/>
</dbReference>
<dbReference type="OrthoDB" id="9795893at2"/>
<evidence type="ECO:0000256" key="5">
    <source>
        <dbReference type="SAM" id="MobiDB-lite"/>
    </source>
</evidence>
<feature type="transmembrane region" description="Helical" evidence="6">
    <location>
        <begin position="112"/>
        <end position="133"/>
    </location>
</feature>
<feature type="region of interest" description="Disordered" evidence="5">
    <location>
        <begin position="471"/>
        <end position="490"/>
    </location>
</feature>
<dbReference type="STRING" id="502025.Hoch_5189"/>
<evidence type="ECO:0000313" key="8">
    <source>
        <dbReference type="EMBL" id="ACY17677.1"/>
    </source>
</evidence>
<dbReference type="InterPro" id="IPR009056">
    <property type="entry name" value="Cyt_c-like_dom"/>
</dbReference>
<feature type="transmembrane region" description="Helical" evidence="6">
    <location>
        <begin position="188"/>
        <end position="211"/>
    </location>
</feature>
<evidence type="ECO:0000256" key="6">
    <source>
        <dbReference type="SAM" id="Phobius"/>
    </source>
</evidence>
<dbReference type="RefSeq" id="WP_012830269.1">
    <property type="nucleotide sequence ID" value="NC_013440.1"/>
</dbReference>
<evidence type="ECO:0000259" key="7">
    <source>
        <dbReference type="PROSITE" id="PS51007"/>
    </source>
</evidence>
<dbReference type="Proteomes" id="UP000001880">
    <property type="component" value="Chromosome"/>
</dbReference>
<name>D0LWM7_HALO1</name>
<keyword evidence="9" id="KW-1185">Reference proteome</keyword>
<evidence type="ECO:0000313" key="9">
    <source>
        <dbReference type="Proteomes" id="UP000001880"/>
    </source>
</evidence>
<keyword evidence="6" id="KW-1133">Transmembrane helix</keyword>
<keyword evidence="2 4" id="KW-0479">Metal-binding</keyword>